<dbReference type="Pfam" id="PF09550">
    <property type="entry name" value="Phage_TAC_6"/>
    <property type="match status" value="1"/>
</dbReference>
<evidence type="ECO:0000256" key="1">
    <source>
        <dbReference type="SAM" id="MobiDB-lite"/>
    </source>
</evidence>
<accession>A0ABV6ZUV5</accession>
<dbReference type="RefSeq" id="WP_343164147.1">
    <property type="nucleotide sequence ID" value="NZ_JBHRSV010000001.1"/>
</dbReference>
<gene>
    <name evidence="2" type="ORF">ACFOOR_03510</name>
</gene>
<reference evidence="3" key="1">
    <citation type="journal article" date="2019" name="Int. J. Syst. Evol. Microbiol.">
        <title>The Global Catalogue of Microorganisms (GCM) 10K type strain sequencing project: providing services to taxonomists for standard genome sequencing and annotation.</title>
        <authorList>
            <consortium name="The Broad Institute Genomics Platform"/>
            <consortium name="The Broad Institute Genome Sequencing Center for Infectious Disease"/>
            <person name="Wu L."/>
            <person name="Ma J."/>
        </authorList>
    </citation>
    <scope>NUCLEOTIDE SEQUENCE [LARGE SCALE GENOMIC DNA]</scope>
    <source>
        <strain evidence="3">KCTC 52487</strain>
    </source>
</reference>
<comment type="caution">
    <text evidence="2">The sequence shown here is derived from an EMBL/GenBank/DDBJ whole genome shotgun (WGS) entry which is preliminary data.</text>
</comment>
<dbReference type="EMBL" id="JBHRSV010000001">
    <property type="protein sequence ID" value="MFC2925166.1"/>
    <property type="molecule type" value="Genomic_DNA"/>
</dbReference>
<evidence type="ECO:0000313" key="2">
    <source>
        <dbReference type="EMBL" id="MFC2925166.1"/>
    </source>
</evidence>
<protein>
    <submittedName>
        <fullName evidence="2">Phage tail assembly chaperone</fullName>
    </submittedName>
</protein>
<keyword evidence="3" id="KW-1185">Reference proteome</keyword>
<dbReference type="InterPro" id="IPR019056">
    <property type="entry name" value="Phage_TAC_6"/>
</dbReference>
<evidence type="ECO:0000313" key="3">
    <source>
        <dbReference type="Proteomes" id="UP001595379"/>
    </source>
</evidence>
<sequence length="77" mass="8502">MGITPRDFWQLSLKEWRALTQATGPAPLGRDELEALRARFPDAPTPTLPRWGREGTLRPDSSLPNPRPSAEGGHAKT</sequence>
<proteinExistence type="predicted"/>
<organism evidence="2 3">
    <name type="scientific">Hyphobacterium vulgare</name>
    <dbReference type="NCBI Taxonomy" id="1736751"/>
    <lineage>
        <taxon>Bacteria</taxon>
        <taxon>Pseudomonadati</taxon>
        <taxon>Pseudomonadota</taxon>
        <taxon>Alphaproteobacteria</taxon>
        <taxon>Maricaulales</taxon>
        <taxon>Maricaulaceae</taxon>
        <taxon>Hyphobacterium</taxon>
    </lineage>
</organism>
<feature type="region of interest" description="Disordered" evidence="1">
    <location>
        <begin position="40"/>
        <end position="77"/>
    </location>
</feature>
<name>A0ABV6ZUV5_9PROT</name>
<dbReference type="Proteomes" id="UP001595379">
    <property type="component" value="Unassembled WGS sequence"/>
</dbReference>